<reference evidence="3 4" key="1">
    <citation type="submission" date="2024-08" db="EMBL/GenBank/DDBJ databases">
        <authorList>
            <person name="Cucini C."/>
            <person name="Frati F."/>
        </authorList>
    </citation>
    <scope>NUCLEOTIDE SEQUENCE [LARGE SCALE GENOMIC DNA]</scope>
</reference>
<evidence type="ECO:0000256" key="1">
    <source>
        <dbReference type="SAM" id="MobiDB-lite"/>
    </source>
</evidence>
<accession>A0ABP1PMI2</accession>
<dbReference type="InterPro" id="IPR036058">
    <property type="entry name" value="Kazal_dom_sf"/>
</dbReference>
<feature type="compositionally biased region" description="Polar residues" evidence="1">
    <location>
        <begin position="218"/>
        <end position="230"/>
    </location>
</feature>
<name>A0ABP1PMI2_9HEXA</name>
<keyword evidence="4" id="KW-1185">Reference proteome</keyword>
<dbReference type="PROSITE" id="PS51465">
    <property type="entry name" value="KAZAL_2"/>
    <property type="match status" value="1"/>
</dbReference>
<dbReference type="Proteomes" id="UP001642540">
    <property type="component" value="Unassembled WGS sequence"/>
</dbReference>
<feature type="region of interest" description="Disordered" evidence="1">
    <location>
        <begin position="120"/>
        <end position="263"/>
    </location>
</feature>
<dbReference type="EMBL" id="CAXLJM020000005">
    <property type="protein sequence ID" value="CAL8071332.1"/>
    <property type="molecule type" value="Genomic_DNA"/>
</dbReference>
<dbReference type="SUPFAM" id="SSF100895">
    <property type="entry name" value="Kazal-type serine protease inhibitors"/>
    <property type="match status" value="1"/>
</dbReference>
<feature type="compositionally biased region" description="Low complexity" evidence="1">
    <location>
        <begin position="195"/>
        <end position="211"/>
    </location>
</feature>
<proteinExistence type="predicted"/>
<evidence type="ECO:0000259" key="2">
    <source>
        <dbReference type="PROSITE" id="PS51465"/>
    </source>
</evidence>
<dbReference type="Gene3D" id="3.30.60.30">
    <property type="match status" value="1"/>
</dbReference>
<dbReference type="InterPro" id="IPR002350">
    <property type="entry name" value="Kazal_dom"/>
</dbReference>
<dbReference type="CDD" id="cd00104">
    <property type="entry name" value="KAZAL_FS"/>
    <property type="match status" value="1"/>
</dbReference>
<feature type="compositionally biased region" description="Low complexity" evidence="1">
    <location>
        <begin position="120"/>
        <end position="165"/>
    </location>
</feature>
<organism evidence="3 4">
    <name type="scientific">Orchesella dallaii</name>
    <dbReference type="NCBI Taxonomy" id="48710"/>
    <lineage>
        <taxon>Eukaryota</taxon>
        <taxon>Metazoa</taxon>
        <taxon>Ecdysozoa</taxon>
        <taxon>Arthropoda</taxon>
        <taxon>Hexapoda</taxon>
        <taxon>Collembola</taxon>
        <taxon>Entomobryomorpha</taxon>
        <taxon>Entomobryoidea</taxon>
        <taxon>Orchesellidae</taxon>
        <taxon>Orchesellinae</taxon>
        <taxon>Orchesella</taxon>
    </lineage>
</organism>
<evidence type="ECO:0000313" key="4">
    <source>
        <dbReference type="Proteomes" id="UP001642540"/>
    </source>
</evidence>
<feature type="domain" description="Kazal-like" evidence="2">
    <location>
        <begin position="62"/>
        <end position="116"/>
    </location>
</feature>
<dbReference type="SMART" id="SM00280">
    <property type="entry name" value="KAZAL"/>
    <property type="match status" value="1"/>
</dbReference>
<protein>
    <recommendedName>
        <fullName evidence="2">Kazal-like domain-containing protein</fullName>
    </recommendedName>
</protein>
<gene>
    <name evidence="3" type="ORF">ODALV1_LOCUS1672</name>
</gene>
<comment type="caution">
    <text evidence="3">The sequence shown here is derived from an EMBL/GenBank/DDBJ whole genome shotgun (WGS) entry which is preliminary data.</text>
</comment>
<feature type="compositionally biased region" description="Pro residues" evidence="1">
    <location>
        <begin position="231"/>
        <end position="241"/>
    </location>
</feature>
<sequence length="263" mass="28661">MAGTFLGDAKNSIADLTLERFKSLQKRNLIEPRVKQRNMTRHALFAIVALTVFSSVIGQSQRGRTGTCGCICSQEYIPICGIDGRDETTFSNRCELQCCQRSRPGLREKFEGVCAEPYVPQEGPQGLSSGQSGSSTRPRPSRPSYGQQVSPPSWSSASQQQQQWPRPAGSSPQQVYRPVGPSLSQQQRPRPLAPGSSQQQWAAGSGWGQSQTGRPAVQPSQGSSSWGQNPSPRPAIQPPRGPSSYGQLRNSRPAPTRPSWWQG</sequence>
<evidence type="ECO:0000313" key="3">
    <source>
        <dbReference type="EMBL" id="CAL8071332.1"/>
    </source>
</evidence>